<keyword evidence="1" id="KW-0732">Signal</keyword>
<dbReference type="PANTHER" id="PTHR37946:SF1">
    <property type="entry name" value="SLL1969 PROTEIN"/>
    <property type="match status" value="1"/>
</dbReference>
<dbReference type="InterPro" id="IPR029058">
    <property type="entry name" value="AB_hydrolase_fold"/>
</dbReference>
<feature type="signal peptide" evidence="1">
    <location>
        <begin position="1"/>
        <end position="20"/>
    </location>
</feature>
<dbReference type="RefSeq" id="WP_262309662.1">
    <property type="nucleotide sequence ID" value="NZ_CP106679.1"/>
</dbReference>
<dbReference type="InterPro" id="IPR000073">
    <property type="entry name" value="AB_hydrolase_1"/>
</dbReference>
<evidence type="ECO:0000259" key="2">
    <source>
        <dbReference type="Pfam" id="PF00561"/>
    </source>
</evidence>
<dbReference type="SUPFAM" id="SSF53474">
    <property type="entry name" value="alpha/beta-Hydrolases"/>
    <property type="match status" value="1"/>
</dbReference>
<dbReference type="PANTHER" id="PTHR37946">
    <property type="entry name" value="SLL1969 PROTEIN"/>
    <property type="match status" value="1"/>
</dbReference>
<dbReference type="EMBL" id="CP106679">
    <property type="protein sequence ID" value="UXP32226.1"/>
    <property type="molecule type" value="Genomic_DNA"/>
</dbReference>
<reference evidence="3" key="1">
    <citation type="submission" date="2022-09" db="EMBL/GenBank/DDBJ databases">
        <title>Comparative genomics and taxonomic characterization of three novel marine species of genus Reichenbachiella exhibiting antioxidant and polysaccharide degradation activities.</title>
        <authorList>
            <person name="Muhammad N."/>
            <person name="Lee Y.-J."/>
            <person name="Ko J."/>
            <person name="Kim S.-G."/>
        </authorList>
    </citation>
    <scope>NUCLEOTIDE SEQUENCE</scope>
    <source>
        <strain evidence="3">BKB1-1</strain>
    </source>
</reference>
<sequence length="289" mass="32439">MKKLIKLYFQTLSFISPSLAAGQAFNLFQIPINKKIRTKEQAFFDSVDSFDINWEIENIQCYELGPKDGSLVIMVHGWESNAASMSGIAKELAVAGHRTVLFNLPAHGFSKLKRTNLKMCQEALLTVLQHLDPQMPFSVVSHSFGSAVTSYALAKSSYQVDHLVFLTTPNKIEDVFLEFANFIGLSTKAHHKTLHMAEAILQEPISNLTVAHLGQFINSKNLLIIHDKTDKVISQEKSIAVSQAWLDSKLDLIDKTGHYRMLWDKNVIQKVSNQLTASQTINTQKELIP</sequence>
<dbReference type="Pfam" id="PF00561">
    <property type="entry name" value="Abhydrolase_1"/>
    <property type="match status" value="1"/>
</dbReference>
<dbReference type="Gene3D" id="3.40.50.1820">
    <property type="entry name" value="alpha/beta hydrolase"/>
    <property type="match status" value="1"/>
</dbReference>
<gene>
    <name evidence="3" type="ORF">N6H18_17950</name>
</gene>
<dbReference type="Proteomes" id="UP001065174">
    <property type="component" value="Chromosome"/>
</dbReference>
<evidence type="ECO:0000313" key="3">
    <source>
        <dbReference type="EMBL" id="UXP32226.1"/>
    </source>
</evidence>
<name>A0ABY6CNY7_9BACT</name>
<protein>
    <submittedName>
        <fullName evidence="3">Alpha/beta hydrolase</fullName>
    </submittedName>
</protein>
<dbReference type="GO" id="GO:0016787">
    <property type="term" value="F:hydrolase activity"/>
    <property type="evidence" value="ECO:0007669"/>
    <property type="project" value="UniProtKB-KW"/>
</dbReference>
<keyword evidence="3" id="KW-0378">Hydrolase</keyword>
<feature type="domain" description="AB hydrolase-1" evidence="2">
    <location>
        <begin position="71"/>
        <end position="171"/>
    </location>
</feature>
<accession>A0ABY6CNY7</accession>
<evidence type="ECO:0000313" key="4">
    <source>
        <dbReference type="Proteomes" id="UP001065174"/>
    </source>
</evidence>
<organism evidence="3 4">
    <name type="scientific">Reichenbachiella agarivorans</name>
    <dbReference type="NCBI Taxonomy" id="2979464"/>
    <lineage>
        <taxon>Bacteria</taxon>
        <taxon>Pseudomonadati</taxon>
        <taxon>Bacteroidota</taxon>
        <taxon>Cytophagia</taxon>
        <taxon>Cytophagales</taxon>
        <taxon>Reichenbachiellaceae</taxon>
        <taxon>Reichenbachiella</taxon>
    </lineage>
</organism>
<keyword evidence="4" id="KW-1185">Reference proteome</keyword>
<proteinExistence type="predicted"/>
<feature type="chain" id="PRO_5047469652" evidence="1">
    <location>
        <begin position="21"/>
        <end position="289"/>
    </location>
</feature>
<evidence type="ECO:0000256" key="1">
    <source>
        <dbReference type="SAM" id="SignalP"/>
    </source>
</evidence>